<feature type="transmembrane region" description="Helical" evidence="3">
    <location>
        <begin position="422"/>
        <end position="442"/>
    </location>
</feature>
<evidence type="ECO:0000313" key="4">
    <source>
        <dbReference type="EMBL" id="KAK4185825.1"/>
    </source>
</evidence>
<keyword evidence="3" id="KW-0472">Membrane</keyword>
<proteinExistence type="predicted"/>
<reference evidence="4" key="1">
    <citation type="journal article" date="2023" name="Mol. Phylogenet. Evol.">
        <title>Genome-scale phylogeny and comparative genomics of the fungal order Sordariales.</title>
        <authorList>
            <person name="Hensen N."/>
            <person name="Bonometti L."/>
            <person name="Westerberg I."/>
            <person name="Brannstrom I.O."/>
            <person name="Guillou S."/>
            <person name="Cros-Aarteil S."/>
            <person name="Calhoun S."/>
            <person name="Haridas S."/>
            <person name="Kuo A."/>
            <person name="Mondo S."/>
            <person name="Pangilinan J."/>
            <person name="Riley R."/>
            <person name="LaButti K."/>
            <person name="Andreopoulos B."/>
            <person name="Lipzen A."/>
            <person name="Chen C."/>
            <person name="Yan M."/>
            <person name="Daum C."/>
            <person name="Ng V."/>
            <person name="Clum A."/>
            <person name="Steindorff A."/>
            <person name="Ohm R.A."/>
            <person name="Martin F."/>
            <person name="Silar P."/>
            <person name="Natvig D.O."/>
            <person name="Lalanne C."/>
            <person name="Gautier V."/>
            <person name="Ament-Velasquez S.L."/>
            <person name="Kruys A."/>
            <person name="Hutchinson M.I."/>
            <person name="Powell A.J."/>
            <person name="Barry K."/>
            <person name="Miller A.N."/>
            <person name="Grigoriev I.V."/>
            <person name="Debuchy R."/>
            <person name="Gladieux P."/>
            <person name="Hiltunen Thoren M."/>
            <person name="Johannesson H."/>
        </authorList>
    </citation>
    <scope>NUCLEOTIDE SEQUENCE</scope>
    <source>
        <strain evidence="4">PSN309</strain>
    </source>
</reference>
<dbReference type="EMBL" id="MU864439">
    <property type="protein sequence ID" value="KAK4185825.1"/>
    <property type="molecule type" value="Genomic_DNA"/>
</dbReference>
<dbReference type="Gene3D" id="1.20.58.340">
    <property type="entry name" value="Magnesium transport protein CorA, transmembrane region"/>
    <property type="match status" value="1"/>
</dbReference>
<feature type="region of interest" description="Disordered" evidence="2">
    <location>
        <begin position="450"/>
        <end position="504"/>
    </location>
</feature>
<evidence type="ECO:0000256" key="2">
    <source>
        <dbReference type="SAM" id="MobiDB-lite"/>
    </source>
</evidence>
<keyword evidence="5" id="KW-1185">Reference proteome</keyword>
<protein>
    <submittedName>
        <fullName evidence="4">Uncharacterized protein</fullName>
    </submittedName>
</protein>
<feature type="compositionally biased region" description="Polar residues" evidence="2">
    <location>
        <begin position="491"/>
        <end position="501"/>
    </location>
</feature>
<evidence type="ECO:0000256" key="1">
    <source>
        <dbReference type="SAM" id="Coils"/>
    </source>
</evidence>
<keyword evidence="3" id="KW-1133">Transmembrane helix</keyword>
<gene>
    <name evidence="4" type="ORF">QBC35DRAFT_438680</name>
</gene>
<reference evidence="4" key="2">
    <citation type="submission" date="2023-05" db="EMBL/GenBank/DDBJ databases">
        <authorList>
            <consortium name="Lawrence Berkeley National Laboratory"/>
            <person name="Steindorff A."/>
            <person name="Hensen N."/>
            <person name="Bonometti L."/>
            <person name="Westerberg I."/>
            <person name="Brannstrom I.O."/>
            <person name="Guillou S."/>
            <person name="Cros-Aarteil S."/>
            <person name="Calhoun S."/>
            <person name="Haridas S."/>
            <person name="Kuo A."/>
            <person name="Mondo S."/>
            <person name="Pangilinan J."/>
            <person name="Riley R."/>
            <person name="Labutti K."/>
            <person name="Andreopoulos B."/>
            <person name="Lipzen A."/>
            <person name="Chen C."/>
            <person name="Yanf M."/>
            <person name="Daum C."/>
            <person name="Ng V."/>
            <person name="Clum A."/>
            <person name="Ohm R."/>
            <person name="Martin F."/>
            <person name="Silar P."/>
            <person name="Natvig D."/>
            <person name="Lalanne C."/>
            <person name="Gautier V."/>
            <person name="Ament-Velasquez S.L."/>
            <person name="Kruys A."/>
            <person name="Hutchinson M.I."/>
            <person name="Powell A.J."/>
            <person name="Barry K."/>
            <person name="Miller A.N."/>
            <person name="Grigoriev I.V."/>
            <person name="Debuchy R."/>
            <person name="Gladieux P."/>
            <person name="Thoren M.H."/>
            <person name="Johannesson H."/>
        </authorList>
    </citation>
    <scope>NUCLEOTIDE SEQUENCE</scope>
    <source>
        <strain evidence="4">PSN309</strain>
    </source>
</reference>
<dbReference type="Proteomes" id="UP001302126">
    <property type="component" value="Unassembled WGS sequence"/>
</dbReference>
<sequence length="527" mass="60186">MDWPAVKDPFLAFQHEYAFEYDAEPTPNLKSRVLQQFDGNDLTSTVLEDDNDWKTWLESSIFQPPPDNPQAPISTKQDYGFCLLLTARVKPIQLGGLGNTESEKLATPIYYLPLSRERWRKITKHFRLHNVICRATYMDRCYATYLVYKGLEMFTAVMNPDWPGNIAISSTHFRDKKLTLAVIYGCSESQMEMVEELLAESPEVRSHPLLTVGVFAELQRDRLEGLIQAAVDVIEDLMIELRIRDDDFNPTKRVLTWATSRQFFVRRASVKALEEEARATQEELKKMIDEINAREESEPPAGQDFATSTRRFVSRLSEICTDLDALMVKCRTAHENVTFTRELFMAEVSRQEAQSASEEAREARRMGKISSRQARVSTVIAFVAMLYLPMTTVATIFAMPVFNFEHHWMDFPDDPNDAVLSAYFWYYLITSFLTTLITYLGWRWYTKEPQESDSGNNVTTNSTPSAGPGTQGMQGYTTSGANGAGDLKTPLISSDDSQSTNRSRHKWSLNPWSWFGIRQSYPDVSKA</sequence>
<accession>A0AAN6WQY7</accession>
<evidence type="ECO:0000256" key="3">
    <source>
        <dbReference type="SAM" id="Phobius"/>
    </source>
</evidence>
<comment type="caution">
    <text evidence="4">The sequence shown here is derived from an EMBL/GenBank/DDBJ whole genome shotgun (WGS) entry which is preliminary data.</text>
</comment>
<keyword evidence="3" id="KW-0812">Transmembrane</keyword>
<evidence type="ECO:0000313" key="5">
    <source>
        <dbReference type="Proteomes" id="UP001302126"/>
    </source>
</evidence>
<feature type="compositionally biased region" description="Polar residues" evidence="2">
    <location>
        <begin position="471"/>
        <end position="481"/>
    </location>
</feature>
<name>A0AAN6WQY7_9PEZI</name>
<dbReference type="AlphaFoldDB" id="A0AAN6WQY7"/>
<keyword evidence="1" id="KW-0175">Coiled coil</keyword>
<feature type="coiled-coil region" evidence="1">
    <location>
        <begin position="270"/>
        <end position="297"/>
    </location>
</feature>
<organism evidence="4 5">
    <name type="scientific">Podospora australis</name>
    <dbReference type="NCBI Taxonomy" id="1536484"/>
    <lineage>
        <taxon>Eukaryota</taxon>
        <taxon>Fungi</taxon>
        <taxon>Dikarya</taxon>
        <taxon>Ascomycota</taxon>
        <taxon>Pezizomycotina</taxon>
        <taxon>Sordariomycetes</taxon>
        <taxon>Sordariomycetidae</taxon>
        <taxon>Sordariales</taxon>
        <taxon>Podosporaceae</taxon>
        <taxon>Podospora</taxon>
    </lineage>
</organism>
<feature type="transmembrane region" description="Helical" evidence="3">
    <location>
        <begin position="374"/>
        <end position="402"/>
    </location>
</feature>
<feature type="compositionally biased region" description="Polar residues" evidence="2">
    <location>
        <begin position="452"/>
        <end position="465"/>
    </location>
</feature>